<keyword evidence="2 7" id="KW-0813">Transport</keyword>
<keyword evidence="5 7" id="KW-1133">Transmembrane helix</keyword>
<comment type="subcellular location">
    <subcellularLocation>
        <location evidence="1 7">Cell membrane</location>
        <topology evidence="1 7">Multi-pass membrane protein</topology>
    </subcellularLocation>
</comment>
<feature type="transmembrane region" description="Helical" evidence="7">
    <location>
        <begin position="23"/>
        <end position="44"/>
    </location>
</feature>
<keyword evidence="10" id="KW-1185">Reference proteome</keyword>
<protein>
    <submittedName>
        <fullName evidence="9">ABC transporter permease</fullName>
    </submittedName>
</protein>
<dbReference type="Gene3D" id="1.10.3720.10">
    <property type="entry name" value="MetI-like"/>
    <property type="match status" value="1"/>
</dbReference>
<dbReference type="InterPro" id="IPR000515">
    <property type="entry name" value="MetI-like"/>
</dbReference>
<evidence type="ECO:0000256" key="4">
    <source>
        <dbReference type="ARBA" id="ARBA00022692"/>
    </source>
</evidence>
<dbReference type="SUPFAM" id="SSF161098">
    <property type="entry name" value="MetI-like"/>
    <property type="match status" value="1"/>
</dbReference>
<dbReference type="PANTHER" id="PTHR43227:SF11">
    <property type="entry name" value="BLL4140 PROTEIN"/>
    <property type="match status" value="1"/>
</dbReference>
<feature type="transmembrane region" description="Helical" evidence="7">
    <location>
        <begin position="105"/>
        <end position="131"/>
    </location>
</feature>
<dbReference type="PANTHER" id="PTHR43227">
    <property type="entry name" value="BLL4140 PROTEIN"/>
    <property type="match status" value="1"/>
</dbReference>
<dbReference type="EMBL" id="JBHSOW010000022">
    <property type="protein sequence ID" value="MFC5648745.1"/>
    <property type="molecule type" value="Genomic_DNA"/>
</dbReference>
<evidence type="ECO:0000256" key="2">
    <source>
        <dbReference type="ARBA" id="ARBA00022448"/>
    </source>
</evidence>
<feature type="domain" description="ABC transmembrane type-1" evidence="8">
    <location>
        <begin position="19"/>
        <end position="233"/>
    </location>
</feature>
<accession>A0ABW0VX33</accession>
<keyword evidence="4 7" id="KW-0812">Transmembrane</keyword>
<evidence type="ECO:0000256" key="3">
    <source>
        <dbReference type="ARBA" id="ARBA00022475"/>
    </source>
</evidence>
<feature type="transmembrane region" description="Helical" evidence="7">
    <location>
        <begin position="65"/>
        <end position="85"/>
    </location>
</feature>
<evidence type="ECO:0000313" key="9">
    <source>
        <dbReference type="EMBL" id="MFC5648745.1"/>
    </source>
</evidence>
<evidence type="ECO:0000256" key="5">
    <source>
        <dbReference type="ARBA" id="ARBA00022989"/>
    </source>
</evidence>
<dbReference type="InterPro" id="IPR035906">
    <property type="entry name" value="MetI-like_sf"/>
</dbReference>
<dbReference type="InterPro" id="IPR050809">
    <property type="entry name" value="UgpAE/MalFG_permease"/>
</dbReference>
<name>A0ABW0VX33_9BACL</name>
<keyword evidence="3" id="KW-1003">Cell membrane</keyword>
<proteinExistence type="inferred from homology"/>
<feature type="transmembrane region" description="Helical" evidence="7">
    <location>
        <begin position="212"/>
        <end position="233"/>
    </location>
</feature>
<comment type="caution">
    <text evidence="9">The sequence shown here is derived from an EMBL/GenBank/DDBJ whole genome shotgun (WGS) entry which is preliminary data.</text>
</comment>
<evidence type="ECO:0000256" key="1">
    <source>
        <dbReference type="ARBA" id="ARBA00004651"/>
    </source>
</evidence>
<comment type="similarity">
    <text evidence="7">Belongs to the binding-protein-dependent transport system permease family.</text>
</comment>
<evidence type="ECO:0000256" key="6">
    <source>
        <dbReference type="ARBA" id="ARBA00023136"/>
    </source>
</evidence>
<dbReference type="CDD" id="cd06261">
    <property type="entry name" value="TM_PBP2"/>
    <property type="match status" value="1"/>
</dbReference>
<feature type="transmembrane region" description="Helical" evidence="7">
    <location>
        <begin position="152"/>
        <end position="180"/>
    </location>
</feature>
<evidence type="ECO:0000256" key="7">
    <source>
        <dbReference type="RuleBase" id="RU363032"/>
    </source>
</evidence>
<keyword evidence="6 7" id="KW-0472">Membrane</keyword>
<dbReference type="RefSeq" id="WP_379187216.1">
    <property type="nucleotide sequence ID" value="NZ_JBHSOW010000022.1"/>
</dbReference>
<gene>
    <name evidence="9" type="ORF">ACFPYJ_06310</name>
</gene>
<dbReference type="PROSITE" id="PS50928">
    <property type="entry name" value="ABC_TM1"/>
    <property type="match status" value="1"/>
</dbReference>
<dbReference type="Proteomes" id="UP001596047">
    <property type="component" value="Unassembled WGS sequence"/>
</dbReference>
<evidence type="ECO:0000313" key="10">
    <source>
        <dbReference type="Proteomes" id="UP001596047"/>
    </source>
</evidence>
<reference evidence="10" key="1">
    <citation type="journal article" date="2019" name="Int. J. Syst. Evol. Microbiol.">
        <title>The Global Catalogue of Microorganisms (GCM) 10K type strain sequencing project: providing services to taxonomists for standard genome sequencing and annotation.</title>
        <authorList>
            <consortium name="The Broad Institute Genomics Platform"/>
            <consortium name="The Broad Institute Genome Sequencing Center for Infectious Disease"/>
            <person name="Wu L."/>
            <person name="Ma J."/>
        </authorList>
    </citation>
    <scope>NUCLEOTIDE SEQUENCE [LARGE SCALE GENOMIC DNA]</scope>
    <source>
        <strain evidence="10">CGMCC 1.3240</strain>
    </source>
</reference>
<sequence>MGLQHFNDFIHSYYFWKLLKNTFLLSFYSLLFGFPAPIILALLLNELKAEFFKKTVQTITYLPHFISVVVISGIIIDITSSTGFINDMIEFFGGERSSLLTKPEWFRTIYVSSGIWTELGWGTIIYLAALSGVNPHLYEAAEIDGASRLQRVIYITIPSIMPTIVILLILSMGSLLAVGWEKVLLLYNPLTFDTADVISTYVYRRGLEQADYSYSAAIGTFNSIINFILLYCANRLSRRLNDISLW</sequence>
<evidence type="ECO:0000259" key="8">
    <source>
        <dbReference type="PROSITE" id="PS50928"/>
    </source>
</evidence>
<dbReference type="Pfam" id="PF00528">
    <property type="entry name" value="BPD_transp_1"/>
    <property type="match status" value="1"/>
</dbReference>
<organism evidence="9 10">
    <name type="scientific">Paenibacillus solisilvae</name>
    <dbReference type="NCBI Taxonomy" id="2486751"/>
    <lineage>
        <taxon>Bacteria</taxon>
        <taxon>Bacillati</taxon>
        <taxon>Bacillota</taxon>
        <taxon>Bacilli</taxon>
        <taxon>Bacillales</taxon>
        <taxon>Paenibacillaceae</taxon>
        <taxon>Paenibacillus</taxon>
    </lineage>
</organism>